<evidence type="ECO:0000256" key="11">
    <source>
        <dbReference type="ARBA" id="ARBA00049534"/>
    </source>
</evidence>
<gene>
    <name evidence="12 15" type="primary">hisH</name>
    <name evidence="15" type="ORF">J0B03_07115</name>
</gene>
<evidence type="ECO:0000256" key="6">
    <source>
        <dbReference type="ARBA" id="ARBA00022801"/>
    </source>
</evidence>
<dbReference type="InterPro" id="IPR029062">
    <property type="entry name" value="Class_I_gatase-like"/>
</dbReference>
<comment type="catalytic activity">
    <reaction evidence="10 12">
        <text>5-[(5-phospho-1-deoxy-D-ribulos-1-ylimino)methylamino]-1-(5-phospho-beta-D-ribosyl)imidazole-4-carboxamide + L-glutamine = D-erythro-1-(imidazol-4-yl)glycerol 3-phosphate + 5-amino-1-(5-phospho-beta-D-ribosyl)imidazole-4-carboxamide + L-glutamate + H(+)</text>
        <dbReference type="Rhea" id="RHEA:24793"/>
        <dbReference type="ChEBI" id="CHEBI:15378"/>
        <dbReference type="ChEBI" id="CHEBI:29985"/>
        <dbReference type="ChEBI" id="CHEBI:58278"/>
        <dbReference type="ChEBI" id="CHEBI:58359"/>
        <dbReference type="ChEBI" id="CHEBI:58475"/>
        <dbReference type="ChEBI" id="CHEBI:58525"/>
        <dbReference type="EC" id="4.3.2.10"/>
    </reaction>
</comment>
<dbReference type="InterPro" id="IPR010139">
    <property type="entry name" value="Imidazole-glycPsynth_HisH"/>
</dbReference>
<evidence type="ECO:0000259" key="14">
    <source>
        <dbReference type="Pfam" id="PF00117"/>
    </source>
</evidence>
<evidence type="ECO:0000256" key="12">
    <source>
        <dbReference type="HAMAP-Rule" id="MF_00278"/>
    </source>
</evidence>
<dbReference type="PANTHER" id="PTHR42701:SF1">
    <property type="entry name" value="IMIDAZOLE GLYCEROL PHOSPHATE SYNTHASE SUBUNIT HISH"/>
    <property type="match status" value="1"/>
</dbReference>
<protein>
    <recommendedName>
        <fullName evidence="12">Imidazole glycerol phosphate synthase subunit HisH</fullName>
        <ecNumber evidence="12">4.3.2.10</ecNumber>
    </recommendedName>
    <alternativeName>
        <fullName evidence="12">IGP synthase glutaminase subunit</fullName>
        <ecNumber evidence="12">3.5.1.2</ecNumber>
    </alternativeName>
    <alternativeName>
        <fullName evidence="12">IGP synthase subunit HisH</fullName>
    </alternativeName>
    <alternativeName>
        <fullName evidence="12">ImGP synthase subunit HisH</fullName>
        <shortName evidence="12">IGPS subunit HisH</shortName>
    </alternativeName>
</protein>
<dbReference type="AlphaFoldDB" id="A0A974XKF9"/>
<dbReference type="GO" id="GO:0000105">
    <property type="term" value="P:L-histidine biosynthetic process"/>
    <property type="evidence" value="ECO:0007669"/>
    <property type="project" value="UniProtKB-UniRule"/>
</dbReference>
<dbReference type="CDD" id="cd01748">
    <property type="entry name" value="GATase1_IGP_Synthase"/>
    <property type="match status" value="1"/>
</dbReference>
<feature type="domain" description="Glutamine amidotransferase" evidence="14">
    <location>
        <begin position="4"/>
        <end position="196"/>
    </location>
</feature>
<evidence type="ECO:0000256" key="1">
    <source>
        <dbReference type="ARBA" id="ARBA00004496"/>
    </source>
</evidence>
<feature type="active site" evidence="12 13">
    <location>
        <position position="181"/>
    </location>
</feature>
<keyword evidence="4 12" id="KW-0963">Cytoplasm</keyword>
<comment type="function">
    <text evidence="12">IGPS catalyzes the conversion of PRFAR and glutamine to IGP, AICAR and glutamate. The HisH subunit catalyzes the hydrolysis of glutamine to glutamate and ammonia as part of the synthesis of IGP and AICAR. The resulting ammonia molecule is channeled to the active site of HisF.</text>
</comment>
<evidence type="ECO:0000313" key="15">
    <source>
        <dbReference type="EMBL" id="QSX07606.1"/>
    </source>
</evidence>
<evidence type="ECO:0000256" key="10">
    <source>
        <dbReference type="ARBA" id="ARBA00047838"/>
    </source>
</evidence>
<evidence type="ECO:0000256" key="8">
    <source>
        <dbReference type="ARBA" id="ARBA00023102"/>
    </source>
</evidence>
<evidence type="ECO:0000256" key="3">
    <source>
        <dbReference type="ARBA" id="ARBA00011152"/>
    </source>
</evidence>
<dbReference type="Gene3D" id="3.40.50.880">
    <property type="match status" value="1"/>
</dbReference>
<proteinExistence type="inferred from homology"/>
<dbReference type="HAMAP" id="MF_00278">
    <property type="entry name" value="HisH"/>
    <property type="match status" value="1"/>
</dbReference>
<evidence type="ECO:0000256" key="13">
    <source>
        <dbReference type="PIRSR" id="PIRSR000495-1"/>
    </source>
</evidence>
<comment type="pathway">
    <text evidence="2 12">Amino-acid biosynthesis; L-histidine biosynthesis; L-histidine from 5-phospho-alpha-D-ribose 1-diphosphate: step 5/9.</text>
</comment>
<dbReference type="Proteomes" id="UP000663499">
    <property type="component" value="Chromosome"/>
</dbReference>
<keyword evidence="8 12" id="KW-0368">Histidine biosynthesis</keyword>
<comment type="subcellular location">
    <subcellularLocation>
        <location evidence="1 12">Cytoplasm</location>
    </subcellularLocation>
</comment>
<feature type="active site" evidence="12 13">
    <location>
        <position position="183"/>
    </location>
</feature>
<evidence type="ECO:0000256" key="4">
    <source>
        <dbReference type="ARBA" id="ARBA00022490"/>
    </source>
</evidence>
<accession>A0A974XKF9</accession>
<dbReference type="NCBIfam" id="TIGR01855">
    <property type="entry name" value="IMP_synth_hisH"/>
    <property type="match status" value="1"/>
</dbReference>
<keyword evidence="5 12" id="KW-0028">Amino-acid biosynthesis</keyword>
<dbReference type="GO" id="GO:0004359">
    <property type="term" value="F:glutaminase activity"/>
    <property type="evidence" value="ECO:0007669"/>
    <property type="project" value="UniProtKB-EC"/>
</dbReference>
<dbReference type="PANTHER" id="PTHR42701">
    <property type="entry name" value="IMIDAZOLE GLYCEROL PHOSPHATE SYNTHASE SUBUNIT HISH"/>
    <property type="match status" value="1"/>
</dbReference>
<keyword evidence="6 12" id="KW-0378">Hydrolase</keyword>
<dbReference type="GO" id="GO:0000107">
    <property type="term" value="F:imidazoleglycerol-phosphate synthase activity"/>
    <property type="evidence" value="ECO:0007669"/>
    <property type="project" value="UniProtKB-UniRule"/>
</dbReference>
<dbReference type="GO" id="GO:0016829">
    <property type="term" value="F:lyase activity"/>
    <property type="evidence" value="ECO:0007669"/>
    <property type="project" value="UniProtKB-KW"/>
</dbReference>
<evidence type="ECO:0000313" key="16">
    <source>
        <dbReference type="Proteomes" id="UP000663499"/>
    </source>
</evidence>
<comment type="subunit">
    <text evidence="3 12">Heterodimer of HisH and HisF.</text>
</comment>
<reference evidence="15" key="1">
    <citation type="submission" date="2021-03" db="EMBL/GenBank/DDBJ databases">
        <title>Alkalibacter marinus sp. nov., isolated from tidal flat sediment.</title>
        <authorList>
            <person name="Namirimu T."/>
            <person name="Yang J.-A."/>
            <person name="Yang S.-H."/>
            <person name="Kim Y.-J."/>
            <person name="Kwon K.K."/>
        </authorList>
    </citation>
    <scope>NUCLEOTIDE SEQUENCE</scope>
    <source>
        <strain evidence="15">ES005</strain>
    </source>
</reference>
<dbReference type="SUPFAM" id="SSF52317">
    <property type="entry name" value="Class I glutamine amidotransferase-like"/>
    <property type="match status" value="1"/>
</dbReference>
<dbReference type="FunFam" id="3.40.50.880:FF:000009">
    <property type="entry name" value="Imidazole glycerol phosphate synthase subunit HisH"/>
    <property type="match status" value="1"/>
</dbReference>
<dbReference type="EC" id="3.5.1.2" evidence="12"/>
<name>A0A974XKF9_9FIRM</name>
<dbReference type="PIRSF" id="PIRSF000495">
    <property type="entry name" value="Amidotransf_hisH"/>
    <property type="match status" value="1"/>
</dbReference>
<dbReference type="Pfam" id="PF00117">
    <property type="entry name" value="GATase"/>
    <property type="match status" value="1"/>
</dbReference>
<dbReference type="EC" id="4.3.2.10" evidence="12"/>
<evidence type="ECO:0000256" key="9">
    <source>
        <dbReference type="ARBA" id="ARBA00023239"/>
    </source>
</evidence>
<sequence>MIAIVDYGVGNLKNVYNALTQLGMECIITGDREAIDQADAIVLPGVGAFKDAMDHLVDSGLDKVIKDYAAKGKPLLGICLGMQLLFETSYEDGIWQGLGLLKGEIVRFQPGRKVPHMGWNQLHIKRDHLLVKGIEDGEYVYFVHSYHLDPAYMDDVLLYTDYGVDVPAVVCRDNVMGMQFHPEKSSTTGIKLLENFKELIS</sequence>
<dbReference type="InterPro" id="IPR017926">
    <property type="entry name" value="GATASE"/>
</dbReference>
<dbReference type="RefSeq" id="WP_207298948.1">
    <property type="nucleotide sequence ID" value="NZ_CP071444.1"/>
</dbReference>
<feature type="active site" description="Nucleophile" evidence="12 13">
    <location>
        <position position="79"/>
    </location>
</feature>
<dbReference type="GO" id="GO:0005737">
    <property type="term" value="C:cytoplasm"/>
    <property type="evidence" value="ECO:0007669"/>
    <property type="project" value="UniProtKB-SubCell"/>
</dbReference>
<evidence type="ECO:0000256" key="2">
    <source>
        <dbReference type="ARBA" id="ARBA00005091"/>
    </source>
</evidence>
<evidence type="ECO:0000256" key="7">
    <source>
        <dbReference type="ARBA" id="ARBA00022962"/>
    </source>
</evidence>
<keyword evidence="7 12" id="KW-0315">Glutamine amidotransferase</keyword>
<dbReference type="KEGG" id="alka:J0B03_07115"/>
<dbReference type="EMBL" id="CP071444">
    <property type="protein sequence ID" value="QSX07606.1"/>
    <property type="molecule type" value="Genomic_DNA"/>
</dbReference>
<keyword evidence="16" id="KW-1185">Reference proteome</keyword>
<comment type="catalytic activity">
    <reaction evidence="11 12">
        <text>L-glutamine + H2O = L-glutamate + NH4(+)</text>
        <dbReference type="Rhea" id="RHEA:15889"/>
        <dbReference type="ChEBI" id="CHEBI:15377"/>
        <dbReference type="ChEBI" id="CHEBI:28938"/>
        <dbReference type="ChEBI" id="CHEBI:29985"/>
        <dbReference type="ChEBI" id="CHEBI:58359"/>
        <dbReference type="EC" id="3.5.1.2"/>
    </reaction>
</comment>
<organism evidence="15 16">
    <name type="scientific">Alkalibacter rhizosphaerae</name>
    <dbReference type="NCBI Taxonomy" id="2815577"/>
    <lineage>
        <taxon>Bacteria</taxon>
        <taxon>Bacillati</taxon>
        <taxon>Bacillota</taxon>
        <taxon>Clostridia</taxon>
        <taxon>Eubacteriales</taxon>
        <taxon>Eubacteriaceae</taxon>
        <taxon>Alkalibacter</taxon>
    </lineage>
</organism>
<dbReference type="PROSITE" id="PS51273">
    <property type="entry name" value="GATASE_TYPE_1"/>
    <property type="match status" value="1"/>
</dbReference>
<dbReference type="PROSITE" id="PS51274">
    <property type="entry name" value="GATASE_COBBQ"/>
    <property type="match status" value="1"/>
</dbReference>
<evidence type="ECO:0000256" key="5">
    <source>
        <dbReference type="ARBA" id="ARBA00022605"/>
    </source>
</evidence>
<keyword evidence="9 12" id="KW-0456">Lyase</keyword>